<evidence type="ECO:0000313" key="2">
    <source>
        <dbReference type="EMBL" id="KKQ49927.1"/>
    </source>
</evidence>
<keyword evidence="1" id="KW-0812">Transmembrane</keyword>
<accession>A0A0G0I5T4</accession>
<feature type="transmembrane region" description="Helical" evidence="1">
    <location>
        <begin position="388"/>
        <end position="408"/>
    </location>
</feature>
<organism evidence="2 3">
    <name type="scientific">Candidatus Shapirobacteria bacterium GW2011_GWE1_38_10</name>
    <dbReference type="NCBI Taxonomy" id="1618488"/>
    <lineage>
        <taxon>Bacteria</taxon>
        <taxon>Candidatus Shapironibacteriota</taxon>
    </lineage>
</organism>
<comment type="caution">
    <text evidence="2">The sequence shown here is derived from an EMBL/GenBank/DDBJ whole genome shotgun (WGS) entry which is preliminary data.</text>
</comment>
<dbReference type="Proteomes" id="UP000034231">
    <property type="component" value="Unassembled WGS sequence"/>
</dbReference>
<sequence>MKDKRFPTILGVILLTVILFAGVYLSTKTTTFLSKASNVCEPINPQITNLTYGSFDFSFTTSTSCVTTLVINNKIYQDSSTVSNTHYFKIANLSPSTSYQFHLISSGITYSRPEYSLTTTVKPDSPIPASNLAWGKILNNSGGPVSGAIIYLTIPGSQALSAFSNRDGNWNISFATSFNEGKTDWFSPASPVDEDLIVYSPDGQLTQITNSSDNNDPVPDIIVGQNYFSTSSTVSLNKDTLLGSGTAESIVGLSITSPKELETISTPKPDIFGRGPANTTFQISLDGLPGVVTVGNDNVWHWSPSQNLSLGSHKLVLSNQGQTITRNFSVSLDQNLAFTSTPSATLVPTQKIVPTTPTLPTKIPTTIPTIRTAKPSTTSALYQSGATFPTYFLIILSSLLFSVSLYYYRR</sequence>
<evidence type="ECO:0000256" key="1">
    <source>
        <dbReference type="SAM" id="Phobius"/>
    </source>
</evidence>
<protein>
    <recommendedName>
        <fullName evidence="4">Fibronectin type-III domain-containing protein</fullName>
    </recommendedName>
</protein>
<reference evidence="2 3" key="1">
    <citation type="journal article" date="2015" name="Nature">
        <title>rRNA introns, odd ribosomes, and small enigmatic genomes across a large radiation of phyla.</title>
        <authorList>
            <person name="Brown C.T."/>
            <person name="Hug L.A."/>
            <person name="Thomas B.C."/>
            <person name="Sharon I."/>
            <person name="Castelle C.J."/>
            <person name="Singh A."/>
            <person name="Wilkins M.J."/>
            <person name="Williams K.H."/>
            <person name="Banfield J.F."/>
        </authorList>
    </citation>
    <scope>NUCLEOTIDE SEQUENCE [LARGE SCALE GENOMIC DNA]</scope>
</reference>
<gene>
    <name evidence="2" type="ORF">US68_C0010G0061</name>
</gene>
<proteinExistence type="predicted"/>
<evidence type="ECO:0008006" key="4">
    <source>
        <dbReference type="Google" id="ProtNLM"/>
    </source>
</evidence>
<dbReference type="AlphaFoldDB" id="A0A0G0I5T4"/>
<name>A0A0G0I5T4_9BACT</name>
<evidence type="ECO:0000313" key="3">
    <source>
        <dbReference type="Proteomes" id="UP000034231"/>
    </source>
</evidence>
<dbReference type="EMBL" id="LBTX01000010">
    <property type="protein sequence ID" value="KKQ49927.1"/>
    <property type="molecule type" value="Genomic_DNA"/>
</dbReference>
<keyword evidence="1" id="KW-1133">Transmembrane helix</keyword>
<keyword evidence="1" id="KW-0472">Membrane</keyword>